<evidence type="ECO:0000256" key="1">
    <source>
        <dbReference type="SAM" id="MobiDB-lite"/>
    </source>
</evidence>
<proteinExistence type="predicted"/>
<evidence type="ECO:0000313" key="3">
    <source>
        <dbReference type="Proteomes" id="UP000807115"/>
    </source>
</evidence>
<organism evidence="2 3">
    <name type="scientific">Sorghum bicolor</name>
    <name type="common">Sorghum</name>
    <name type="synonym">Sorghum vulgare</name>
    <dbReference type="NCBI Taxonomy" id="4558"/>
    <lineage>
        <taxon>Eukaryota</taxon>
        <taxon>Viridiplantae</taxon>
        <taxon>Streptophyta</taxon>
        <taxon>Embryophyta</taxon>
        <taxon>Tracheophyta</taxon>
        <taxon>Spermatophyta</taxon>
        <taxon>Magnoliopsida</taxon>
        <taxon>Liliopsida</taxon>
        <taxon>Poales</taxon>
        <taxon>Poaceae</taxon>
        <taxon>PACMAD clade</taxon>
        <taxon>Panicoideae</taxon>
        <taxon>Andropogonodae</taxon>
        <taxon>Andropogoneae</taxon>
        <taxon>Sorghinae</taxon>
        <taxon>Sorghum</taxon>
    </lineage>
</organism>
<comment type="caution">
    <text evidence="2">The sequence shown here is derived from an EMBL/GenBank/DDBJ whole genome shotgun (WGS) entry which is preliminary data.</text>
</comment>
<reference evidence="2" key="1">
    <citation type="journal article" date="2019" name="BMC Genomics">
        <title>A new reference genome for Sorghum bicolor reveals high levels of sequence similarity between sweet and grain genotypes: implications for the genetics of sugar metabolism.</title>
        <authorList>
            <person name="Cooper E.A."/>
            <person name="Brenton Z.W."/>
            <person name="Flinn B.S."/>
            <person name="Jenkins J."/>
            <person name="Shu S."/>
            <person name="Flowers D."/>
            <person name="Luo F."/>
            <person name="Wang Y."/>
            <person name="Xia P."/>
            <person name="Barry K."/>
            <person name="Daum C."/>
            <person name="Lipzen A."/>
            <person name="Yoshinaga Y."/>
            <person name="Schmutz J."/>
            <person name="Saski C."/>
            <person name="Vermerris W."/>
            <person name="Kresovich S."/>
        </authorList>
    </citation>
    <scope>NUCLEOTIDE SEQUENCE</scope>
</reference>
<feature type="region of interest" description="Disordered" evidence="1">
    <location>
        <begin position="128"/>
        <end position="167"/>
    </location>
</feature>
<evidence type="ECO:0000313" key="2">
    <source>
        <dbReference type="EMBL" id="KAG0544490.1"/>
    </source>
</evidence>
<dbReference type="AlphaFoldDB" id="A0A921RRK5"/>
<name>A0A921RRK5_SORBI</name>
<reference evidence="2" key="2">
    <citation type="submission" date="2020-10" db="EMBL/GenBank/DDBJ databases">
        <authorList>
            <person name="Cooper E.A."/>
            <person name="Brenton Z.W."/>
            <person name="Flinn B.S."/>
            <person name="Jenkins J."/>
            <person name="Shu S."/>
            <person name="Flowers D."/>
            <person name="Luo F."/>
            <person name="Wang Y."/>
            <person name="Xia P."/>
            <person name="Barry K."/>
            <person name="Daum C."/>
            <person name="Lipzen A."/>
            <person name="Yoshinaga Y."/>
            <person name="Schmutz J."/>
            <person name="Saski C."/>
            <person name="Vermerris W."/>
            <person name="Kresovich S."/>
        </authorList>
    </citation>
    <scope>NUCLEOTIDE SEQUENCE</scope>
</reference>
<feature type="compositionally biased region" description="Basic and acidic residues" evidence="1">
    <location>
        <begin position="96"/>
        <end position="113"/>
    </location>
</feature>
<gene>
    <name evidence="2" type="ORF">BDA96_02G279400</name>
</gene>
<sequence length="242" mass="27333">MAEQDSEHSIHVVLLPNQSQGHIKPILTVRQAPRRTPRRPVHTRRDPVRARPERRAVPGGRRRRPHRRNLRRLRPRRLRRGRRDRGVHGPAGVGRVGDRGRAPPVRSEAEEQGRPVCARWCTTRSCRGRSRWGGGTTPRARRSSRSRARWTWRTGTPGPGGWSRRSRALGEEEPLDLPGLRPADLPMFLTDPDDRGYLDLLVNQFGGLDTADHVLVNSIADRASQKPLAVDKQDPSTCATAH</sequence>
<dbReference type="Proteomes" id="UP000807115">
    <property type="component" value="Chromosome 2"/>
</dbReference>
<dbReference type="EMBL" id="CM027681">
    <property type="protein sequence ID" value="KAG0544490.1"/>
    <property type="molecule type" value="Genomic_DNA"/>
</dbReference>
<feature type="compositionally biased region" description="Basic residues" evidence="1">
    <location>
        <begin position="139"/>
        <end position="150"/>
    </location>
</feature>
<feature type="region of interest" description="Disordered" evidence="1">
    <location>
        <begin position="23"/>
        <end position="114"/>
    </location>
</feature>
<protein>
    <submittedName>
        <fullName evidence="2">Uncharacterized protein</fullName>
    </submittedName>
</protein>
<feature type="compositionally biased region" description="Basic and acidic residues" evidence="1">
    <location>
        <begin position="43"/>
        <end position="56"/>
    </location>
</feature>
<feature type="compositionally biased region" description="Basic residues" evidence="1">
    <location>
        <begin position="32"/>
        <end position="42"/>
    </location>
</feature>
<accession>A0A921RRK5</accession>
<feature type="compositionally biased region" description="Basic residues" evidence="1">
    <location>
        <begin position="60"/>
        <end position="85"/>
    </location>
</feature>